<evidence type="ECO:0000256" key="4">
    <source>
        <dbReference type="ARBA" id="ARBA00022833"/>
    </source>
</evidence>
<protein>
    <submittedName>
        <fullName evidence="6">MBL fold metallo-hydrolase</fullName>
    </submittedName>
</protein>
<dbReference type="GO" id="GO:0017001">
    <property type="term" value="P:antibiotic catabolic process"/>
    <property type="evidence" value="ECO:0007669"/>
    <property type="project" value="InterPro"/>
</dbReference>
<evidence type="ECO:0000256" key="1">
    <source>
        <dbReference type="ARBA" id="ARBA00001947"/>
    </source>
</evidence>
<dbReference type="CDD" id="cd16278">
    <property type="entry name" value="metallo-hydrolase-like_MBL-fold"/>
    <property type="match status" value="1"/>
</dbReference>
<accession>A0A6N4V4J9</accession>
<dbReference type="GO" id="GO:0008800">
    <property type="term" value="F:beta-lactamase activity"/>
    <property type="evidence" value="ECO:0007669"/>
    <property type="project" value="InterPro"/>
</dbReference>
<dbReference type="PROSITE" id="PS00743">
    <property type="entry name" value="BETA_LACTAMASE_B_1"/>
    <property type="match status" value="1"/>
</dbReference>
<dbReference type="InterPro" id="IPR041516">
    <property type="entry name" value="LACTB2_WH"/>
</dbReference>
<proteinExistence type="predicted"/>
<dbReference type="InterPro" id="IPR001018">
    <property type="entry name" value="Beta-lactamase_class-B_CS"/>
</dbReference>
<dbReference type="AlphaFoldDB" id="A0A6N4V4J9"/>
<name>A0A6N4V4J9_9MYCO</name>
<dbReference type="GO" id="GO:0008270">
    <property type="term" value="F:zinc ion binding"/>
    <property type="evidence" value="ECO:0007669"/>
    <property type="project" value="InterPro"/>
</dbReference>
<keyword evidence="3 6" id="KW-0378">Hydrolase</keyword>
<dbReference type="Gene3D" id="3.60.15.10">
    <property type="entry name" value="Ribonuclease Z/Hydroxyacylglutathione hydrolase-like"/>
    <property type="match status" value="1"/>
</dbReference>
<keyword evidence="4" id="KW-0862">Zinc</keyword>
<dbReference type="Proteomes" id="UP000466785">
    <property type="component" value="Chromosome"/>
</dbReference>
<sequence>MSALQHPAYGLLRPVTDSASVLLCNNPGKMTLEGTNTWVLRGPGSDEMVVVDPGPDDPGVSDEHIERLAALGPIPLVLISHKHTDHTGGIDRIVDLTGAVVRSVGSGFLRGMGGPLTDGERIDAAGLRITVMATPGHTADSVSFLVDNAGGGRPDGTGAVLTADTVLGRGTTVIDREDGDLGDYLESLRRLRGLGHRAVLPGHGPELDDIAAISQTYLAHREERLDQVRAALTELGEEADARQVVEHVYTDVDESLWDVAEWSVQAQLNYLRR</sequence>
<comment type="cofactor">
    <cofactor evidence="1">
        <name>Zn(2+)</name>
        <dbReference type="ChEBI" id="CHEBI:29105"/>
    </cofactor>
</comment>
<dbReference type="PANTHER" id="PTHR23131:SF0">
    <property type="entry name" value="ENDORIBONUCLEASE LACTB2"/>
    <property type="match status" value="1"/>
</dbReference>
<organism evidence="6 7">
    <name type="scientific">Mycolicibacterium poriferae</name>
    <dbReference type="NCBI Taxonomy" id="39694"/>
    <lineage>
        <taxon>Bacteria</taxon>
        <taxon>Bacillati</taxon>
        <taxon>Actinomycetota</taxon>
        <taxon>Actinomycetes</taxon>
        <taxon>Mycobacteriales</taxon>
        <taxon>Mycobacteriaceae</taxon>
        <taxon>Mycolicibacterium</taxon>
    </lineage>
</organism>
<evidence type="ECO:0000256" key="3">
    <source>
        <dbReference type="ARBA" id="ARBA00022801"/>
    </source>
</evidence>
<dbReference type="InterPro" id="IPR001279">
    <property type="entry name" value="Metallo-B-lactamas"/>
</dbReference>
<dbReference type="InterPro" id="IPR036866">
    <property type="entry name" value="RibonucZ/Hydroxyglut_hydro"/>
</dbReference>
<evidence type="ECO:0000256" key="2">
    <source>
        <dbReference type="ARBA" id="ARBA00022723"/>
    </source>
</evidence>
<dbReference type="SMART" id="SM00849">
    <property type="entry name" value="Lactamase_B"/>
    <property type="match status" value="1"/>
</dbReference>
<dbReference type="KEGG" id="mpof:MPOR_00690"/>
<dbReference type="EMBL" id="AP022570">
    <property type="protein sequence ID" value="BBX49043.1"/>
    <property type="molecule type" value="Genomic_DNA"/>
</dbReference>
<dbReference type="SUPFAM" id="SSF56281">
    <property type="entry name" value="Metallo-hydrolase/oxidoreductase"/>
    <property type="match status" value="1"/>
</dbReference>
<dbReference type="Gene3D" id="1.10.10.10">
    <property type="entry name" value="Winged helix-like DNA-binding domain superfamily/Winged helix DNA-binding domain"/>
    <property type="match status" value="1"/>
</dbReference>
<evidence type="ECO:0000313" key="6">
    <source>
        <dbReference type="EMBL" id="BBX49043.1"/>
    </source>
</evidence>
<reference evidence="6 7" key="1">
    <citation type="journal article" date="2019" name="Emerg. Microbes Infect.">
        <title>Comprehensive subspecies identification of 175 nontuberculous mycobacteria species based on 7547 genomic profiles.</title>
        <authorList>
            <person name="Matsumoto Y."/>
            <person name="Kinjo T."/>
            <person name="Motooka D."/>
            <person name="Nabeya D."/>
            <person name="Jung N."/>
            <person name="Uechi K."/>
            <person name="Horii T."/>
            <person name="Iida T."/>
            <person name="Fujita J."/>
            <person name="Nakamura S."/>
        </authorList>
    </citation>
    <scope>NUCLEOTIDE SEQUENCE [LARGE SCALE GENOMIC DNA]</scope>
    <source>
        <strain evidence="6 7">JCM 12603</strain>
    </source>
</reference>
<keyword evidence="2" id="KW-0479">Metal-binding</keyword>
<dbReference type="Pfam" id="PF17778">
    <property type="entry name" value="WHD_BLACT"/>
    <property type="match status" value="1"/>
</dbReference>
<dbReference type="PANTHER" id="PTHR23131">
    <property type="entry name" value="ENDORIBONUCLEASE LACTB2"/>
    <property type="match status" value="1"/>
</dbReference>
<dbReference type="InterPro" id="IPR050662">
    <property type="entry name" value="Sec-metab_biosynth-thioest"/>
</dbReference>
<keyword evidence="7" id="KW-1185">Reference proteome</keyword>
<evidence type="ECO:0000259" key="5">
    <source>
        <dbReference type="SMART" id="SM00849"/>
    </source>
</evidence>
<evidence type="ECO:0000313" key="7">
    <source>
        <dbReference type="Proteomes" id="UP000466785"/>
    </source>
</evidence>
<feature type="domain" description="Metallo-beta-lactamase" evidence="5">
    <location>
        <begin position="34"/>
        <end position="203"/>
    </location>
</feature>
<dbReference type="InterPro" id="IPR036388">
    <property type="entry name" value="WH-like_DNA-bd_sf"/>
</dbReference>
<dbReference type="Pfam" id="PF00753">
    <property type="entry name" value="Lactamase_B"/>
    <property type="match status" value="1"/>
</dbReference>
<gene>
    <name evidence="6" type="ORF">MPOR_00690</name>
</gene>